<dbReference type="HOGENOM" id="CLU_1908214_0_0_1"/>
<reference evidence="2" key="1">
    <citation type="journal article" date="2011" name="Genome Biol.">
        <title>Comparative and functional genomics provide insights into the pathogenicity of dermatophytic fungi.</title>
        <authorList>
            <person name="Burmester A."/>
            <person name="Shelest E."/>
            <person name="Gloeckner G."/>
            <person name="Heddergott C."/>
            <person name="Schindler S."/>
            <person name="Staib P."/>
            <person name="Heidel A."/>
            <person name="Felder M."/>
            <person name="Petzold A."/>
            <person name="Szafranski K."/>
            <person name="Feuermann M."/>
            <person name="Pedruzzi I."/>
            <person name="Priebe S."/>
            <person name="Groth M."/>
            <person name="Winkler R."/>
            <person name="Li W."/>
            <person name="Kniemeyer O."/>
            <person name="Schroeckh V."/>
            <person name="Hertweck C."/>
            <person name="Hube B."/>
            <person name="White T.C."/>
            <person name="Platzer M."/>
            <person name="Guthke R."/>
            <person name="Heitman J."/>
            <person name="Woestemeyer J."/>
            <person name="Zipfel P.F."/>
            <person name="Monod M."/>
            <person name="Brakhage A.A."/>
        </authorList>
    </citation>
    <scope>NUCLEOTIDE SEQUENCE [LARGE SCALE GENOMIC DNA]</scope>
    <source>
        <strain evidence="2">HKI 0517</strain>
    </source>
</reference>
<comment type="caution">
    <text evidence="1">The sequence shown here is derived from an EMBL/GenBank/DDBJ whole genome shotgun (WGS) entry which is preliminary data.</text>
</comment>
<dbReference type="GeneID" id="9583528"/>
<organism evidence="1 2">
    <name type="scientific">Trichophyton verrucosum (strain HKI 0517)</name>
    <dbReference type="NCBI Taxonomy" id="663202"/>
    <lineage>
        <taxon>Eukaryota</taxon>
        <taxon>Fungi</taxon>
        <taxon>Dikarya</taxon>
        <taxon>Ascomycota</taxon>
        <taxon>Pezizomycotina</taxon>
        <taxon>Eurotiomycetes</taxon>
        <taxon>Eurotiomycetidae</taxon>
        <taxon>Onygenales</taxon>
        <taxon>Arthrodermataceae</taxon>
        <taxon>Trichophyton</taxon>
    </lineage>
</organism>
<dbReference type="AlphaFoldDB" id="D4D5I8"/>
<sequence>MHDAEIEDSDSGVEVNYMSMKLIDGQTPKACWDTLIIDEKKGTRTNYFIELRSSPSPKYHSFLEHLQCKNIIVKKKGVHNPSRKDWKYEVTPIDWEEAGWYPGYQEYTLAAHASGWEADWPNRLPKLMDPYDL</sequence>
<dbReference type="EMBL" id="ACYE01000121">
    <property type="protein sequence ID" value="EFE42890.1"/>
    <property type="molecule type" value="Genomic_DNA"/>
</dbReference>
<keyword evidence="2" id="KW-1185">Reference proteome</keyword>
<proteinExistence type="predicted"/>
<dbReference type="RefSeq" id="XP_003023508.1">
    <property type="nucleotide sequence ID" value="XM_003023462.1"/>
</dbReference>
<protein>
    <submittedName>
        <fullName evidence="1">Uncharacterized protein</fullName>
    </submittedName>
</protein>
<evidence type="ECO:0000313" key="1">
    <source>
        <dbReference type="EMBL" id="EFE42890.1"/>
    </source>
</evidence>
<name>D4D5I8_TRIVH</name>
<gene>
    <name evidence="1" type="ORF">TRV_02359</name>
</gene>
<accession>D4D5I8</accession>
<evidence type="ECO:0000313" key="2">
    <source>
        <dbReference type="Proteomes" id="UP000008383"/>
    </source>
</evidence>
<dbReference type="Proteomes" id="UP000008383">
    <property type="component" value="Unassembled WGS sequence"/>
</dbReference>
<dbReference type="KEGG" id="tve:TRV_02359"/>